<protein>
    <submittedName>
        <fullName evidence="1">Uncharacterized protein</fullName>
    </submittedName>
</protein>
<gene>
    <name evidence="1" type="ORF">RRG08_065740</name>
</gene>
<sequence>MSSRGLSDDQGWITSRVEESTAKETLIYSSSCSGFNGLPDSHRSLMTSSGFLINSQEIEVLEGLQT</sequence>
<evidence type="ECO:0000313" key="2">
    <source>
        <dbReference type="Proteomes" id="UP001283361"/>
    </source>
</evidence>
<dbReference type="AlphaFoldDB" id="A0AAE0Z7K7"/>
<proteinExistence type="predicted"/>
<name>A0AAE0Z7K7_9GAST</name>
<dbReference type="Proteomes" id="UP001283361">
    <property type="component" value="Unassembled WGS sequence"/>
</dbReference>
<keyword evidence="2" id="KW-1185">Reference proteome</keyword>
<organism evidence="1 2">
    <name type="scientific">Elysia crispata</name>
    <name type="common">lettuce slug</name>
    <dbReference type="NCBI Taxonomy" id="231223"/>
    <lineage>
        <taxon>Eukaryota</taxon>
        <taxon>Metazoa</taxon>
        <taxon>Spiralia</taxon>
        <taxon>Lophotrochozoa</taxon>
        <taxon>Mollusca</taxon>
        <taxon>Gastropoda</taxon>
        <taxon>Heterobranchia</taxon>
        <taxon>Euthyneura</taxon>
        <taxon>Panpulmonata</taxon>
        <taxon>Sacoglossa</taxon>
        <taxon>Placobranchoidea</taxon>
        <taxon>Plakobranchidae</taxon>
        <taxon>Elysia</taxon>
    </lineage>
</organism>
<evidence type="ECO:0000313" key="1">
    <source>
        <dbReference type="EMBL" id="KAK3763776.1"/>
    </source>
</evidence>
<dbReference type="EMBL" id="JAWDGP010004501">
    <property type="protein sequence ID" value="KAK3763776.1"/>
    <property type="molecule type" value="Genomic_DNA"/>
</dbReference>
<accession>A0AAE0Z7K7</accession>
<comment type="caution">
    <text evidence="1">The sequence shown here is derived from an EMBL/GenBank/DDBJ whole genome shotgun (WGS) entry which is preliminary data.</text>
</comment>
<reference evidence="1" key="1">
    <citation type="journal article" date="2023" name="G3 (Bethesda)">
        <title>A reference genome for the long-term kleptoplast-retaining sea slug Elysia crispata morphotype clarki.</title>
        <authorList>
            <person name="Eastman K.E."/>
            <person name="Pendleton A.L."/>
            <person name="Shaikh M.A."/>
            <person name="Suttiyut T."/>
            <person name="Ogas R."/>
            <person name="Tomko P."/>
            <person name="Gavelis G."/>
            <person name="Widhalm J.R."/>
            <person name="Wisecaver J.H."/>
        </authorList>
    </citation>
    <scope>NUCLEOTIDE SEQUENCE</scope>
    <source>
        <strain evidence="1">ECLA1</strain>
    </source>
</reference>